<dbReference type="Proteomes" id="UP000193719">
    <property type="component" value="Unassembled WGS sequence"/>
</dbReference>
<dbReference type="GO" id="GO:0006508">
    <property type="term" value="P:proteolysis"/>
    <property type="evidence" value="ECO:0007669"/>
    <property type="project" value="UniProtKB-KW"/>
</dbReference>
<comment type="similarity">
    <text evidence="1 5">Belongs to the peptidase S8 family.</text>
</comment>
<dbReference type="SUPFAM" id="SSF52743">
    <property type="entry name" value="Subtilisin-like"/>
    <property type="match status" value="1"/>
</dbReference>
<dbReference type="InterPro" id="IPR036852">
    <property type="entry name" value="Peptidase_S8/S53_dom_sf"/>
</dbReference>
<feature type="active site" description="Charge relay system" evidence="5">
    <location>
        <position position="283"/>
    </location>
</feature>
<dbReference type="PROSITE" id="PS51892">
    <property type="entry name" value="SUBTILASE"/>
    <property type="match status" value="1"/>
</dbReference>
<keyword evidence="10" id="KW-1185">Reference proteome</keyword>
<evidence type="ECO:0000256" key="6">
    <source>
        <dbReference type="SAM" id="MobiDB-lite"/>
    </source>
</evidence>
<proteinExistence type="inferred from homology"/>
<keyword evidence="4 5" id="KW-0720">Serine protease</keyword>
<evidence type="ECO:0000313" key="9">
    <source>
        <dbReference type="EMBL" id="ORX45246.1"/>
    </source>
</evidence>
<dbReference type="GO" id="GO:0004252">
    <property type="term" value="F:serine-type endopeptidase activity"/>
    <property type="evidence" value="ECO:0007669"/>
    <property type="project" value="UniProtKB-UniRule"/>
</dbReference>
<evidence type="ECO:0000256" key="7">
    <source>
        <dbReference type="SAM" id="SignalP"/>
    </source>
</evidence>
<dbReference type="PANTHER" id="PTHR43806">
    <property type="entry name" value="PEPTIDASE S8"/>
    <property type="match status" value="1"/>
</dbReference>
<keyword evidence="3 5" id="KW-0378">Hydrolase</keyword>
<evidence type="ECO:0000256" key="3">
    <source>
        <dbReference type="ARBA" id="ARBA00022801"/>
    </source>
</evidence>
<feature type="domain" description="Peptidase S8/S53" evidence="8">
    <location>
        <begin position="229"/>
        <end position="556"/>
    </location>
</feature>
<evidence type="ECO:0000256" key="2">
    <source>
        <dbReference type="ARBA" id="ARBA00022670"/>
    </source>
</evidence>
<dbReference type="AlphaFoldDB" id="A0A1Y1V2R5"/>
<dbReference type="PANTHER" id="PTHR43806:SF66">
    <property type="entry name" value="SERIN ENDOPEPTIDASE"/>
    <property type="match status" value="1"/>
</dbReference>
<evidence type="ECO:0000256" key="5">
    <source>
        <dbReference type="PROSITE-ProRule" id="PRU01240"/>
    </source>
</evidence>
<comment type="caution">
    <text evidence="9">The sequence shown here is derived from an EMBL/GenBank/DDBJ whole genome shotgun (WGS) entry which is preliminary data.</text>
</comment>
<dbReference type="PROSITE" id="PS00138">
    <property type="entry name" value="SUBTILASE_SER"/>
    <property type="match status" value="1"/>
</dbReference>
<dbReference type="PRINTS" id="PR00723">
    <property type="entry name" value="SUBTILISIN"/>
</dbReference>
<name>A0A1Y1V2R5_9FUNG</name>
<dbReference type="Pfam" id="PF00082">
    <property type="entry name" value="Peptidase_S8"/>
    <property type="match status" value="1"/>
</dbReference>
<feature type="active site" description="Charge relay system" evidence="5">
    <location>
        <position position="238"/>
    </location>
</feature>
<dbReference type="GO" id="GO:0005615">
    <property type="term" value="C:extracellular space"/>
    <property type="evidence" value="ECO:0007669"/>
    <property type="project" value="TreeGrafter"/>
</dbReference>
<sequence>MKIGINILSILGVVSQLFSGARAENHDFPYETLTFDDLIKKPSNNNDVNKNNDNFYMILVNNTSDDGENLSKRSLNQFINEISSEISDIIIDNKETYEDAKKLQEFEQKNIALEKRSLKKRSDDENESNLAYPISTLNDKTIIYSYLSKDIVDIIEKLPYVMACVPDVKLTRASAANNNLKRIEIETNWSGVATKEDSDIHLSLISQGKYDDQLIGEYDKTYYYPSTAGKDVDIFIIDNGFNFRHSEFSNKNERIAKCIFKVENAKIVASEDEEVCEKSDSYHGEKIADLAGGLIHGVAPKANIYGIAMEEEPDEDSENKTYNEPSDYSEEAVMLLSHFIAAMQHIRDSLFRPNKAIFNFSYGLALDYFKENDKYMIDYWEEFINELADEGAVFVAAAGNEGIQVDRDNKPFFYPCSYENVICVGAVDNYGKNKLHKLEIEITEITNQLRVEFNDELYMKGSQLYNNYMTLKSELPKIFLNKTMDSSNYEVAYFSNYGKKVNIHAPAYVTVSYQDKLGDDYNEIDVGTSYSSPIVVGVAATIMSEHPDKKFDSKSMLKYLNKIGEKNIINGILEGNPNIFINNGKHIVYSQDDNYYGCGPRSGDQKCLNNLFCTKDGYCSSDKPTDESDSSSSSESEI</sequence>
<keyword evidence="7" id="KW-0732">Signal</keyword>
<dbReference type="Gene3D" id="3.40.50.200">
    <property type="entry name" value="Peptidase S8/S53 domain"/>
    <property type="match status" value="1"/>
</dbReference>
<dbReference type="InterPro" id="IPR023828">
    <property type="entry name" value="Peptidase_S8_Ser-AS"/>
</dbReference>
<dbReference type="InterPro" id="IPR015500">
    <property type="entry name" value="Peptidase_S8_subtilisin-rel"/>
</dbReference>
<evidence type="ECO:0000259" key="8">
    <source>
        <dbReference type="Pfam" id="PF00082"/>
    </source>
</evidence>
<dbReference type="OrthoDB" id="206201at2759"/>
<evidence type="ECO:0000256" key="4">
    <source>
        <dbReference type="ARBA" id="ARBA00022825"/>
    </source>
</evidence>
<dbReference type="InterPro" id="IPR050131">
    <property type="entry name" value="Peptidase_S8_subtilisin-like"/>
</dbReference>
<accession>A0A1Y1V2R5</accession>
<dbReference type="InterPro" id="IPR000209">
    <property type="entry name" value="Peptidase_S8/S53_dom"/>
</dbReference>
<evidence type="ECO:0000313" key="10">
    <source>
        <dbReference type="Proteomes" id="UP000193719"/>
    </source>
</evidence>
<gene>
    <name evidence="9" type="ORF">BCR36DRAFT_585851</name>
</gene>
<reference evidence="9 10" key="1">
    <citation type="submission" date="2016-08" db="EMBL/GenBank/DDBJ databases">
        <title>Genomes of anaerobic fungi encode conserved fungal cellulosomes for biomass hydrolysis.</title>
        <authorList>
            <consortium name="DOE Joint Genome Institute"/>
            <person name="Haitjema C.H."/>
            <person name="Gilmore S.P."/>
            <person name="Henske J.K."/>
            <person name="Solomon K.V."/>
            <person name="De Groot R."/>
            <person name="Kuo A."/>
            <person name="Mondo S.J."/>
            <person name="Salamov A.A."/>
            <person name="Labutti K."/>
            <person name="Zhao Z."/>
            <person name="Chiniquy J."/>
            <person name="Barry K."/>
            <person name="Brewer H.M."/>
            <person name="Purvine S.O."/>
            <person name="Wright A.T."/>
            <person name="Boxma B."/>
            <person name="Van Alen T."/>
            <person name="Hackstein J.H."/>
            <person name="Baker S.E."/>
            <person name="Grigoriev I.V."/>
            <person name="O'Malley M.A."/>
        </authorList>
    </citation>
    <scope>NUCLEOTIDE SEQUENCE [LARGE SCALE GENOMIC DNA]</scope>
    <source>
        <strain evidence="10">finn</strain>
    </source>
</reference>
<feature type="active site" description="Charge relay system" evidence="5">
    <location>
        <position position="529"/>
    </location>
</feature>
<evidence type="ECO:0000256" key="1">
    <source>
        <dbReference type="ARBA" id="ARBA00011073"/>
    </source>
</evidence>
<feature type="signal peptide" evidence="7">
    <location>
        <begin position="1"/>
        <end position="23"/>
    </location>
</feature>
<dbReference type="STRING" id="1754191.A0A1Y1V2R5"/>
<protein>
    <submittedName>
        <fullName evidence="9">Subtilisin-like protein</fullName>
    </submittedName>
</protein>
<organism evidence="9 10">
    <name type="scientific">Piromyces finnis</name>
    <dbReference type="NCBI Taxonomy" id="1754191"/>
    <lineage>
        <taxon>Eukaryota</taxon>
        <taxon>Fungi</taxon>
        <taxon>Fungi incertae sedis</taxon>
        <taxon>Chytridiomycota</taxon>
        <taxon>Chytridiomycota incertae sedis</taxon>
        <taxon>Neocallimastigomycetes</taxon>
        <taxon>Neocallimastigales</taxon>
        <taxon>Neocallimastigaceae</taxon>
        <taxon>Piromyces</taxon>
    </lineage>
</organism>
<reference evidence="9 10" key="2">
    <citation type="submission" date="2016-08" db="EMBL/GenBank/DDBJ databases">
        <title>Pervasive Adenine N6-methylation of Active Genes in Fungi.</title>
        <authorList>
            <consortium name="DOE Joint Genome Institute"/>
            <person name="Mondo S.J."/>
            <person name="Dannebaum R.O."/>
            <person name="Kuo R.C."/>
            <person name="Labutti K."/>
            <person name="Haridas S."/>
            <person name="Kuo A."/>
            <person name="Salamov A."/>
            <person name="Ahrendt S.R."/>
            <person name="Lipzen A."/>
            <person name="Sullivan W."/>
            <person name="Andreopoulos W.B."/>
            <person name="Clum A."/>
            <person name="Lindquist E."/>
            <person name="Daum C."/>
            <person name="Ramamoorthy G.K."/>
            <person name="Gryganskyi A."/>
            <person name="Culley D."/>
            <person name="Magnuson J.K."/>
            <person name="James T.Y."/>
            <person name="O'Malley M.A."/>
            <person name="Stajich J.E."/>
            <person name="Spatafora J.W."/>
            <person name="Visel A."/>
            <person name="Grigoriev I.V."/>
        </authorList>
    </citation>
    <scope>NUCLEOTIDE SEQUENCE [LARGE SCALE GENOMIC DNA]</scope>
    <source>
        <strain evidence="10">finn</strain>
    </source>
</reference>
<keyword evidence="2 5" id="KW-0645">Protease</keyword>
<dbReference type="EMBL" id="MCFH01000041">
    <property type="protein sequence ID" value="ORX45246.1"/>
    <property type="molecule type" value="Genomic_DNA"/>
</dbReference>
<feature type="chain" id="PRO_5013344955" evidence="7">
    <location>
        <begin position="24"/>
        <end position="638"/>
    </location>
</feature>
<feature type="region of interest" description="Disordered" evidence="6">
    <location>
        <begin position="618"/>
        <end position="638"/>
    </location>
</feature>